<dbReference type="GO" id="GO:0003676">
    <property type="term" value="F:nucleic acid binding"/>
    <property type="evidence" value="ECO:0007669"/>
    <property type="project" value="InterPro"/>
</dbReference>
<dbReference type="EMBL" id="JROC01000024">
    <property type="protein sequence ID" value="KGL67358.1"/>
    <property type="molecule type" value="Genomic_DNA"/>
</dbReference>
<evidence type="ECO:0000256" key="2">
    <source>
        <dbReference type="SAM" id="SignalP"/>
    </source>
</evidence>
<feature type="chain" id="PRO_5039111634" evidence="2">
    <location>
        <begin position="26"/>
        <end position="299"/>
    </location>
</feature>
<proteinExistence type="predicted"/>
<sequence length="299" mass="31785">MKKKTRRVLHWLTAFVVLFALSSLIKPGTQTGNSATATSTASSSAVLASQLKEKLNGLVNKTSSSTGSRQGSSTLITPSQSKAASVLSEGVKQQLGGSLTWNGHGAYIVNNNQTQLNASVSSAPYAVNYTDSRGRAWRGEAWLNKTTRQYRSRDQTGNGATSWKPAGFLQATNLTNGPSHAYDRGHLLGYALVGGISGFDASESNPKNIATQTAWANEAASESSTGQNYYEGLVRKALDQNKKVRYRVTDIYDGANLVPSGAHIEAKSSDGSLEFNVFVPNVQNNIVVNYATGAVTASN</sequence>
<gene>
    <name evidence="4" type="ORF">LX03_02090</name>
</gene>
<feature type="signal peptide" evidence="2">
    <location>
        <begin position="1"/>
        <end position="25"/>
    </location>
</feature>
<comment type="caution">
    <text evidence="4">The sequence shown here is derived from an EMBL/GenBank/DDBJ whole genome shotgun (WGS) entry which is preliminary data.</text>
</comment>
<organism evidence="4 5">
    <name type="scientific">Limosilactobacillus mucosae</name>
    <name type="common">Lactobacillus mucosae</name>
    <dbReference type="NCBI Taxonomy" id="97478"/>
    <lineage>
        <taxon>Bacteria</taxon>
        <taxon>Bacillati</taxon>
        <taxon>Bacillota</taxon>
        <taxon>Bacilli</taxon>
        <taxon>Lactobacillales</taxon>
        <taxon>Lactobacillaceae</taxon>
        <taxon>Limosilactobacillus</taxon>
    </lineage>
</organism>
<accession>A0A099YEK7</accession>
<dbReference type="Gene3D" id="3.40.570.10">
    <property type="entry name" value="Extracellular Endonuclease, subunit A"/>
    <property type="match status" value="1"/>
</dbReference>
<dbReference type="GO" id="GO:0046872">
    <property type="term" value="F:metal ion binding"/>
    <property type="evidence" value="ECO:0007669"/>
    <property type="project" value="InterPro"/>
</dbReference>
<dbReference type="Proteomes" id="UP000030001">
    <property type="component" value="Unassembled WGS sequence"/>
</dbReference>
<feature type="compositionally biased region" description="Low complexity" evidence="1">
    <location>
        <begin position="62"/>
        <end position="74"/>
    </location>
</feature>
<keyword evidence="2" id="KW-0732">Signal</keyword>
<evidence type="ECO:0000313" key="5">
    <source>
        <dbReference type="Proteomes" id="UP000030001"/>
    </source>
</evidence>
<evidence type="ECO:0000256" key="1">
    <source>
        <dbReference type="SAM" id="MobiDB-lite"/>
    </source>
</evidence>
<name>A0A099YEK7_LIMMU</name>
<protein>
    <submittedName>
        <fullName evidence="4">DNA-entry nuclease</fullName>
    </submittedName>
</protein>
<dbReference type="InterPro" id="IPR044929">
    <property type="entry name" value="DNA/RNA_non-sp_Endonuclease_sf"/>
</dbReference>
<feature type="domain" description="DNA/RNA non-specific endonuclease/pyrophosphatase/phosphodiesterase" evidence="3">
    <location>
        <begin position="121"/>
        <end position="297"/>
    </location>
</feature>
<dbReference type="AlphaFoldDB" id="A0A099YEK7"/>
<evidence type="ECO:0000259" key="3">
    <source>
        <dbReference type="SMART" id="SM00892"/>
    </source>
</evidence>
<dbReference type="Pfam" id="PF01223">
    <property type="entry name" value="Endonuclease_NS"/>
    <property type="match status" value="1"/>
</dbReference>
<dbReference type="GO" id="GO:0016787">
    <property type="term" value="F:hydrolase activity"/>
    <property type="evidence" value="ECO:0007669"/>
    <property type="project" value="InterPro"/>
</dbReference>
<reference evidence="4 5" key="1">
    <citation type="submission" date="2014-09" db="EMBL/GenBank/DDBJ databases">
        <title>Lactobacillus mucosae CRL573 Genome Sequencing.</title>
        <authorList>
            <person name="Bleckwedel J."/>
            <person name="Teran L.C."/>
            <person name="Bonacina J."/>
            <person name="Saavedra L."/>
            <person name="Mozzi F.B."/>
            <person name="Raya R.R."/>
        </authorList>
    </citation>
    <scope>NUCLEOTIDE SEQUENCE [LARGE SCALE GENOMIC DNA]</scope>
    <source>
        <strain evidence="4 5">CRL573</strain>
    </source>
</reference>
<feature type="region of interest" description="Disordered" evidence="1">
    <location>
        <begin position="60"/>
        <end position="79"/>
    </location>
</feature>
<dbReference type="SMART" id="SM00892">
    <property type="entry name" value="Endonuclease_NS"/>
    <property type="match status" value="1"/>
</dbReference>
<dbReference type="InterPro" id="IPR001604">
    <property type="entry name" value="Endo_G_ENPP1-like_dom"/>
</dbReference>
<evidence type="ECO:0000313" key="4">
    <source>
        <dbReference type="EMBL" id="KGL67358.1"/>
    </source>
</evidence>